<dbReference type="Gene3D" id="2.60.200.20">
    <property type="match status" value="1"/>
</dbReference>
<keyword evidence="1" id="KW-0175">Coiled coil</keyword>
<gene>
    <name evidence="4" type="ORF">GCM10011613_22070</name>
</gene>
<evidence type="ECO:0000256" key="1">
    <source>
        <dbReference type="SAM" id="Coils"/>
    </source>
</evidence>
<accession>A0ABQ3B5Y9</accession>
<feature type="coiled-coil region" evidence="1">
    <location>
        <begin position="293"/>
        <end position="320"/>
    </location>
</feature>
<evidence type="ECO:0000256" key="2">
    <source>
        <dbReference type="SAM" id="Phobius"/>
    </source>
</evidence>
<keyword evidence="2" id="KW-1133">Transmembrane helix</keyword>
<feature type="transmembrane region" description="Helical" evidence="2">
    <location>
        <begin position="151"/>
        <end position="171"/>
    </location>
</feature>
<reference evidence="5" key="1">
    <citation type="journal article" date="2019" name="Int. J. Syst. Evol. Microbiol.">
        <title>The Global Catalogue of Microorganisms (GCM) 10K type strain sequencing project: providing services to taxonomists for standard genome sequencing and annotation.</title>
        <authorList>
            <consortium name="The Broad Institute Genomics Platform"/>
            <consortium name="The Broad Institute Genome Sequencing Center for Infectious Disease"/>
            <person name="Wu L."/>
            <person name="Ma J."/>
        </authorList>
    </citation>
    <scope>NUCLEOTIDE SEQUENCE [LARGE SCALE GENOMIC DNA]</scope>
    <source>
        <strain evidence="5">KCTC 32239</strain>
    </source>
</reference>
<dbReference type="InterPro" id="IPR000253">
    <property type="entry name" value="FHA_dom"/>
</dbReference>
<feature type="transmembrane region" description="Helical" evidence="2">
    <location>
        <begin position="183"/>
        <end position="209"/>
    </location>
</feature>
<name>A0ABQ3B5Y9_9GAMM</name>
<feature type="transmembrane region" description="Helical" evidence="2">
    <location>
        <begin position="215"/>
        <end position="232"/>
    </location>
</feature>
<comment type="caution">
    <text evidence="4">The sequence shown here is derived from an EMBL/GenBank/DDBJ whole genome shotgun (WGS) entry which is preliminary data.</text>
</comment>
<keyword evidence="5" id="KW-1185">Reference proteome</keyword>
<evidence type="ECO:0000259" key="3">
    <source>
        <dbReference type="PROSITE" id="PS50006"/>
    </source>
</evidence>
<dbReference type="Proteomes" id="UP000619761">
    <property type="component" value="Unassembled WGS sequence"/>
</dbReference>
<protein>
    <recommendedName>
        <fullName evidence="3">FHA domain-containing protein</fullName>
    </recommendedName>
</protein>
<evidence type="ECO:0000313" key="4">
    <source>
        <dbReference type="EMBL" id="GGY77142.1"/>
    </source>
</evidence>
<organism evidence="4 5">
    <name type="scientific">Cellvibrio zantedeschiae</name>
    <dbReference type="NCBI Taxonomy" id="1237077"/>
    <lineage>
        <taxon>Bacteria</taxon>
        <taxon>Pseudomonadati</taxon>
        <taxon>Pseudomonadota</taxon>
        <taxon>Gammaproteobacteria</taxon>
        <taxon>Cellvibrionales</taxon>
        <taxon>Cellvibrionaceae</taxon>
        <taxon>Cellvibrio</taxon>
    </lineage>
</organism>
<dbReference type="SMART" id="SM00240">
    <property type="entry name" value="FHA"/>
    <property type="match status" value="1"/>
</dbReference>
<keyword evidence="2" id="KW-0812">Transmembrane</keyword>
<dbReference type="EMBL" id="BMYZ01000002">
    <property type="protein sequence ID" value="GGY77142.1"/>
    <property type="molecule type" value="Genomic_DNA"/>
</dbReference>
<proteinExistence type="predicted"/>
<evidence type="ECO:0000313" key="5">
    <source>
        <dbReference type="Proteomes" id="UP000619761"/>
    </source>
</evidence>
<feature type="domain" description="FHA" evidence="3">
    <location>
        <begin position="27"/>
        <end position="77"/>
    </location>
</feature>
<dbReference type="SUPFAM" id="SSF49879">
    <property type="entry name" value="SMAD/FHA domain"/>
    <property type="match status" value="1"/>
</dbReference>
<dbReference type="CDD" id="cd00060">
    <property type="entry name" value="FHA"/>
    <property type="match status" value="1"/>
</dbReference>
<dbReference type="InterPro" id="IPR008984">
    <property type="entry name" value="SMAD_FHA_dom_sf"/>
</dbReference>
<dbReference type="Pfam" id="PF00498">
    <property type="entry name" value="FHA"/>
    <property type="match status" value="1"/>
</dbReference>
<feature type="transmembrane region" description="Helical" evidence="2">
    <location>
        <begin position="119"/>
        <end position="139"/>
    </location>
</feature>
<dbReference type="RefSeq" id="WP_189418589.1">
    <property type="nucleotide sequence ID" value="NZ_BMYZ01000002.1"/>
</dbReference>
<keyword evidence="2" id="KW-0472">Membrane</keyword>
<sequence>MSFFYFVEILNHNGDVQTRYKFTELPISLGRSYRNDIILDDHHVAAEHALIEMGESGMLTLRDLGSQNGIKIKGKRHSQLHINGDTVVHLGQTQIRVRDSDYAVSAEVSVSTHQHWQGWPLLAVSILILCALSLSEAWINDINENKASDYIMGIFPWLISGAVWAGIWALANRVFGGTANFNRHLFTLCCGLLAAQISEIIYTILGFSFSWEAPLLYKVHIAIAIATTTIYYHLRLINTRRRKLIKILCISAALTISGLRLLNNYQTTNKVADELYMSEILPPAMRVSPNHSLAEFDQSIQDLKTEIDAERDKALKEKAEKKSSQKP</sequence>
<dbReference type="PROSITE" id="PS50006">
    <property type="entry name" value="FHA_DOMAIN"/>
    <property type="match status" value="1"/>
</dbReference>